<sequence length="80" mass="9144">MKNKLNFSQSSLKALKYSTYGLYSIVPIFLGLTLGIVLDSIFHTRPILVLVFLFLGVVSSFYNLFVLVKESVKNDRKQNR</sequence>
<evidence type="ECO:0000256" key="1">
    <source>
        <dbReference type="SAM" id="Phobius"/>
    </source>
</evidence>
<name>A0A1F7K9Z1_9BACT</name>
<dbReference type="EMBL" id="MGBG01000018">
    <property type="protein sequence ID" value="OGK64651.1"/>
    <property type="molecule type" value="Genomic_DNA"/>
</dbReference>
<dbReference type="Pfam" id="PF09527">
    <property type="entry name" value="ATPase_gene1"/>
    <property type="match status" value="1"/>
</dbReference>
<organism evidence="2 3">
    <name type="scientific">Candidatus Roizmanbacteria bacterium RIFOXYA1_FULL_41_12</name>
    <dbReference type="NCBI Taxonomy" id="1802082"/>
    <lineage>
        <taxon>Bacteria</taxon>
        <taxon>Candidatus Roizmaniibacteriota</taxon>
    </lineage>
</organism>
<reference evidence="2 3" key="1">
    <citation type="journal article" date="2016" name="Nat. Commun.">
        <title>Thousands of microbial genomes shed light on interconnected biogeochemical processes in an aquifer system.</title>
        <authorList>
            <person name="Anantharaman K."/>
            <person name="Brown C.T."/>
            <person name="Hug L.A."/>
            <person name="Sharon I."/>
            <person name="Castelle C.J."/>
            <person name="Probst A.J."/>
            <person name="Thomas B.C."/>
            <person name="Singh A."/>
            <person name="Wilkins M.J."/>
            <person name="Karaoz U."/>
            <person name="Brodie E.L."/>
            <person name="Williams K.H."/>
            <person name="Hubbard S.S."/>
            <person name="Banfield J.F."/>
        </authorList>
    </citation>
    <scope>NUCLEOTIDE SEQUENCE [LARGE SCALE GENOMIC DNA]</scope>
</reference>
<dbReference type="Proteomes" id="UP000178450">
    <property type="component" value="Unassembled WGS sequence"/>
</dbReference>
<feature type="transmembrane region" description="Helical" evidence="1">
    <location>
        <begin position="20"/>
        <end position="41"/>
    </location>
</feature>
<keyword evidence="1" id="KW-1133">Transmembrane helix</keyword>
<evidence type="ECO:0000313" key="3">
    <source>
        <dbReference type="Proteomes" id="UP000178450"/>
    </source>
</evidence>
<protein>
    <recommendedName>
        <fullName evidence="4">ATP synthase subunit</fullName>
    </recommendedName>
</protein>
<evidence type="ECO:0008006" key="4">
    <source>
        <dbReference type="Google" id="ProtNLM"/>
    </source>
</evidence>
<feature type="transmembrane region" description="Helical" evidence="1">
    <location>
        <begin position="47"/>
        <end position="68"/>
    </location>
</feature>
<evidence type="ECO:0000313" key="2">
    <source>
        <dbReference type="EMBL" id="OGK64651.1"/>
    </source>
</evidence>
<accession>A0A1F7K9Z1</accession>
<keyword evidence="1" id="KW-0472">Membrane</keyword>
<gene>
    <name evidence="2" type="ORF">A2209_03620</name>
</gene>
<dbReference type="InterPro" id="IPR032820">
    <property type="entry name" value="ATPase_put"/>
</dbReference>
<keyword evidence="1" id="KW-0812">Transmembrane</keyword>
<proteinExistence type="predicted"/>
<comment type="caution">
    <text evidence="2">The sequence shown here is derived from an EMBL/GenBank/DDBJ whole genome shotgun (WGS) entry which is preliminary data.</text>
</comment>
<dbReference type="AlphaFoldDB" id="A0A1F7K9Z1"/>